<dbReference type="Pfam" id="PF00386">
    <property type="entry name" value="C1q"/>
    <property type="match status" value="1"/>
</dbReference>
<evidence type="ECO:0000256" key="1">
    <source>
        <dbReference type="ARBA" id="ARBA00004613"/>
    </source>
</evidence>
<keyword evidence="2" id="KW-0964">Secreted</keyword>
<gene>
    <name evidence="5" type="ORF">MAR_008964</name>
</gene>
<dbReference type="InterPro" id="IPR008983">
    <property type="entry name" value="Tumour_necrosis_fac-like_dom"/>
</dbReference>
<comment type="subcellular location">
    <subcellularLocation>
        <location evidence="1">Secreted</location>
    </subcellularLocation>
</comment>
<evidence type="ECO:0000259" key="4">
    <source>
        <dbReference type="PROSITE" id="PS50871"/>
    </source>
</evidence>
<dbReference type="Proteomes" id="UP001164746">
    <property type="component" value="Chromosome 4"/>
</dbReference>
<name>A0ABY7E0E6_MYAAR</name>
<feature type="signal peptide" evidence="3">
    <location>
        <begin position="1"/>
        <end position="23"/>
    </location>
</feature>
<dbReference type="SUPFAM" id="SSF49842">
    <property type="entry name" value="TNF-like"/>
    <property type="match status" value="1"/>
</dbReference>
<reference evidence="5" key="1">
    <citation type="submission" date="2022-11" db="EMBL/GenBank/DDBJ databases">
        <title>Centuries of genome instability and evolution in soft-shell clam transmissible cancer (bioRxiv).</title>
        <authorList>
            <person name="Hart S.F.M."/>
            <person name="Yonemitsu M.A."/>
            <person name="Giersch R.M."/>
            <person name="Beal B.F."/>
            <person name="Arriagada G."/>
            <person name="Davis B.W."/>
            <person name="Ostrander E.A."/>
            <person name="Goff S.P."/>
            <person name="Metzger M.J."/>
        </authorList>
    </citation>
    <scope>NUCLEOTIDE SEQUENCE</scope>
    <source>
        <strain evidence="5">MELC-2E11</strain>
        <tissue evidence="5">Siphon/mantle</tissue>
    </source>
</reference>
<sequence length="232" mass="25916">MKFFTSSLVCIICIWMVKQHVTCNDVNILLTPDPQESVNVSTSSYFVDLARNFTQMMTSLQSSIEYVTKRVQTLEARAASDRHEIDRLQSVIVNITAGRKEVAFSARLSVTKEHMTDGTTVVFDQMISNYGDAYNPRTGIFTCTRTGLYLFSVSLEGHYTDGQGDIPAAITMDGTHLGYLVSDPIKSGQDVQGAVTMVTQVREGQRVWVEVYYRNDVSVFRTFSTFTGVLLS</sequence>
<dbReference type="PANTHER" id="PTHR15427">
    <property type="entry name" value="EMILIN ELASTIN MICROFIBRIL INTERFACE-LOCATED PROTEIN ELASTIN MICROFIBRIL INTERFACER"/>
    <property type="match status" value="1"/>
</dbReference>
<dbReference type="InterPro" id="IPR001073">
    <property type="entry name" value="C1q_dom"/>
</dbReference>
<dbReference type="EMBL" id="CP111015">
    <property type="protein sequence ID" value="WAR02406.1"/>
    <property type="molecule type" value="Genomic_DNA"/>
</dbReference>
<keyword evidence="6" id="KW-1185">Reference proteome</keyword>
<keyword evidence="3" id="KW-0732">Signal</keyword>
<dbReference type="Gene3D" id="2.60.120.40">
    <property type="match status" value="1"/>
</dbReference>
<accession>A0ABY7E0E6</accession>
<evidence type="ECO:0000313" key="6">
    <source>
        <dbReference type="Proteomes" id="UP001164746"/>
    </source>
</evidence>
<dbReference type="InterPro" id="IPR050392">
    <property type="entry name" value="Collagen/C1q_domain"/>
</dbReference>
<dbReference type="PANTHER" id="PTHR15427:SF2">
    <property type="entry name" value="EMILIN-3"/>
    <property type="match status" value="1"/>
</dbReference>
<feature type="chain" id="PRO_5045779699" evidence="3">
    <location>
        <begin position="24"/>
        <end position="232"/>
    </location>
</feature>
<proteinExistence type="predicted"/>
<protein>
    <submittedName>
        <fullName evidence="5">CO8A2-like protein</fullName>
    </submittedName>
</protein>
<organism evidence="5 6">
    <name type="scientific">Mya arenaria</name>
    <name type="common">Soft-shell clam</name>
    <dbReference type="NCBI Taxonomy" id="6604"/>
    <lineage>
        <taxon>Eukaryota</taxon>
        <taxon>Metazoa</taxon>
        <taxon>Spiralia</taxon>
        <taxon>Lophotrochozoa</taxon>
        <taxon>Mollusca</taxon>
        <taxon>Bivalvia</taxon>
        <taxon>Autobranchia</taxon>
        <taxon>Heteroconchia</taxon>
        <taxon>Euheterodonta</taxon>
        <taxon>Imparidentia</taxon>
        <taxon>Neoheterodontei</taxon>
        <taxon>Myida</taxon>
        <taxon>Myoidea</taxon>
        <taxon>Myidae</taxon>
        <taxon>Mya</taxon>
    </lineage>
</organism>
<feature type="domain" description="C1q" evidence="4">
    <location>
        <begin position="97"/>
        <end position="232"/>
    </location>
</feature>
<evidence type="ECO:0000256" key="3">
    <source>
        <dbReference type="SAM" id="SignalP"/>
    </source>
</evidence>
<evidence type="ECO:0000313" key="5">
    <source>
        <dbReference type="EMBL" id="WAR02406.1"/>
    </source>
</evidence>
<dbReference type="SMART" id="SM00110">
    <property type="entry name" value="C1Q"/>
    <property type="match status" value="1"/>
</dbReference>
<evidence type="ECO:0000256" key="2">
    <source>
        <dbReference type="ARBA" id="ARBA00022525"/>
    </source>
</evidence>
<dbReference type="PRINTS" id="PR00007">
    <property type="entry name" value="COMPLEMNTC1Q"/>
</dbReference>
<dbReference type="PROSITE" id="PS50871">
    <property type="entry name" value="C1Q"/>
    <property type="match status" value="1"/>
</dbReference>